<protein>
    <recommendedName>
        <fullName evidence="9">Major facilitator superfamily (MFS) profile domain-containing protein</fullName>
    </recommendedName>
</protein>
<feature type="compositionally biased region" description="Low complexity" evidence="7">
    <location>
        <begin position="166"/>
        <end position="195"/>
    </location>
</feature>
<feature type="transmembrane region" description="Helical" evidence="8">
    <location>
        <begin position="484"/>
        <end position="503"/>
    </location>
</feature>
<dbReference type="InterPro" id="IPR011701">
    <property type="entry name" value="MFS"/>
</dbReference>
<feature type="compositionally biased region" description="Polar residues" evidence="7">
    <location>
        <begin position="910"/>
        <end position="919"/>
    </location>
</feature>
<keyword evidence="6 8" id="KW-0472">Membrane</keyword>
<feature type="compositionally biased region" description="Polar residues" evidence="7">
    <location>
        <begin position="344"/>
        <end position="354"/>
    </location>
</feature>
<keyword evidence="4 8" id="KW-1133">Transmembrane helix</keyword>
<feature type="transmembrane region" description="Helical" evidence="8">
    <location>
        <begin position="666"/>
        <end position="687"/>
    </location>
</feature>
<evidence type="ECO:0000256" key="6">
    <source>
        <dbReference type="ARBA" id="ARBA00023136"/>
    </source>
</evidence>
<dbReference type="EMBL" id="HBHQ01025865">
    <property type="protein sequence ID" value="CAD9825639.1"/>
    <property type="molecule type" value="Transcribed_RNA"/>
</dbReference>
<dbReference type="CDD" id="cd17341">
    <property type="entry name" value="MFS_NRT2_like"/>
    <property type="match status" value="1"/>
</dbReference>
<dbReference type="SUPFAM" id="SSF103473">
    <property type="entry name" value="MFS general substrate transporter"/>
    <property type="match status" value="1"/>
</dbReference>
<feature type="transmembrane region" description="Helical" evidence="8">
    <location>
        <begin position="795"/>
        <end position="814"/>
    </location>
</feature>
<dbReference type="Pfam" id="PF07690">
    <property type="entry name" value="MFS_1"/>
    <property type="match status" value="1"/>
</dbReference>
<organism evidence="10">
    <name type="scientific">Attheya septentrionalis</name>
    <dbReference type="NCBI Taxonomy" id="420275"/>
    <lineage>
        <taxon>Eukaryota</taxon>
        <taxon>Sar</taxon>
        <taxon>Stramenopiles</taxon>
        <taxon>Ochrophyta</taxon>
        <taxon>Bacillariophyta</taxon>
        <taxon>Coscinodiscophyceae</taxon>
        <taxon>Chaetocerotophycidae</taxon>
        <taxon>Chaetocerotales</taxon>
        <taxon>Attheyaceae</taxon>
        <taxon>Attheya</taxon>
    </lineage>
</organism>
<evidence type="ECO:0000256" key="4">
    <source>
        <dbReference type="ARBA" id="ARBA00022989"/>
    </source>
</evidence>
<reference evidence="10" key="1">
    <citation type="submission" date="2021-01" db="EMBL/GenBank/DDBJ databases">
        <authorList>
            <person name="Corre E."/>
            <person name="Pelletier E."/>
            <person name="Niang G."/>
            <person name="Scheremetjew M."/>
            <person name="Finn R."/>
            <person name="Kale V."/>
            <person name="Holt S."/>
            <person name="Cochrane G."/>
            <person name="Meng A."/>
            <person name="Brown T."/>
            <person name="Cohen L."/>
        </authorList>
    </citation>
    <scope>NUCLEOTIDE SEQUENCE</scope>
    <source>
        <strain evidence="10">CCMP2084</strain>
    </source>
</reference>
<feature type="transmembrane region" description="Helical" evidence="8">
    <location>
        <begin position="550"/>
        <end position="573"/>
    </location>
</feature>
<keyword evidence="3 8" id="KW-0812">Transmembrane</keyword>
<evidence type="ECO:0000256" key="3">
    <source>
        <dbReference type="ARBA" id="ARBA00022692"/>
    </source>
</evidence>
<proteinExistence type="inferred from homology"/>
<accession>A0A7S2XS13</accession>
<dbReference type="PROSITE" id="PS50850">
    <property type="entry name" value="MFS"/>
    <property type="match status" value="1"/>
</dbReference>
<feature type="transmembrane region" description="Helical" evidence="8">
    <location>
        <begin position="454"/>
        <end position="472"/>
    </location>
</feature>
<gene>
    <name evidence="10" type="ORF">ASEP1449_LOCUS17473</name>
</gene>
<dbReference type="AlphaFoldDB" id="A0A7S2XS13"/>
<evidence type="ECO:0000256" key="2">
    <source>
        <dbReference type="ARBA" id="ARBA00008432"/>
    </source>
</evidence>
<dbReference type="GO" id="GO:0016020">
    <property type="term" value="C:membrane"/>
    <property type="evidence" value="ECO:0007669"/>
    <property type="project" value="UniProtKB-SubCell"/>
</dbReference>
<feature type="region of interest" description="Disordered" evidence="7">
    <location>
        <begin position="888"/>
        <end position="919"/>
    </location>
</feature>
<feature type="compositionally biased region" description="Basic and acidic residues" evidence="7">
    <location>
        <begin position="126"/>
        <end position="147"/>
    </location>
</feature>
<dbReference type="GO" id="GO:0042128">
    <property type="term" value="P:nitrate assimilation"/>
    <property type="evidence" value="ECO:0007669"/>
    <property type="project" value="UniProtKB-KW"/>
</dbReference>
<feature type="domain" description="Major facilitator superfamily (MFS) profile" evidence="9">
    <location>
        <begin position="419"/>
        <end position="817"/>
    </location>
</feature>
<keyword evidence="5" id="KW-0534">Nitrate assimilation</keyword>
<dbReference type="InterPro" id="IPR036259">
    <property type="entry name" value="MFS_trans_sf"/>
</dbReference>
<evidence type="ECO:0000259" key="9">
    <source>
        <dbReference type="PROSITE" id="PS50850"/>
    </source>
</evidence>
<evidence type="ECO:0000256" key="8">
    <source>
        <dbReference type="SAM" id="Phobius"/>
    </source>
</evidence>
<feature type="compositionally biased region" description="Acidic residues" evidence="7">
    <location>
        <begin position="1"/>
        <end position="15"/>
    </location>
</feature>
<dbReference type="InterPro" id="IPR020846">
    <property type="entry name" value="MFS_dom"/>
</dbReference>
<evidence type="ECO:0000256" key="1">
    <source>
        <dbReference type="ARBA" id="ARBA00004141"/>
    </source>
</evidence>
<evidence type="ECO:0000256" key="5">
    <source>
        <dbReference type="ARBA" id="ARBA00023063"/>
    </source>
</evidence>
<feature type="transmembrane region" description="Helical" evidence="8">
    <location>
        <begin position="767"/>
        <end position="789"/>
    </location>
</feature>
<feature type="compositionally biased region" description="Low complexity" evidence="7">
    <location>
        <begin position="229"/>
        <end position="238"/>
    </location>
</feature>
<dbReference type="Gene3D" id="1.20.1250.20">
    <property type="entry name" value="MFS general substrate transporter like domains"/>
    <property type="match status" value="2"/>
</dbReference>
<feature type="transmembrane region" description="Helical" evidence="8">
    <location>
        <begin position="510"/>
        <end position="530"/>
    </location>
</feature>
<feature type="compositionally biased region" description="Polar residues" evidence="7">
    <location>
        <begin position="888"/>
        <end position="899"/>
    </location>
</feature>
<comment type="subcellular location">
    <subcellularLocation>
        <location evidence="1">Membrane</location>
        <topology evidence="1">Multi-pass membrane protein</topology>
    </subcellularLocation>
</comment>
<evidence type="ECO:0000313" key="10">
    <source>
        <dbReference type="EMBL" id="CAD9825639.1"/>
    </source>
</evidence>
<sequence length="919" mass="99798">MMSQDDTSDTSDGDPIEYAMSVSSSRQEAGVSASIVEERSCRSQMSDITSGSFEDSSSRRMSPNNAGDQNDNHNDNHDDDEPPKSHSAASIMGLRRSEETEGFSQQQQQQDSPTRIGPTPSLPHAFENKSARLRRQMDEVQRRHEQRNSNNNNNNRHHKPVSPRNAAKFTSTAAAAPTGHATSTSTSAWSRTNTTVDPSRRITDEGETEGEFEDELDQSRHQGQVVRMSQQTTTSTSTNNKDDDVEIGRMSETSVENDVHHAEAEHAKVEAAANRAAIGGGLIYAFQEYQHHQQHQHTQNSHHRSEYKEETMVGEELVVASSSPPSSQQTESPQSSDQQSNPSWFSSTGSQAESHPNAAPFSGDTVDPQNEIQIVGSNYEHTASADSKYECYAIRVDQTQGDRAVEIALFSTARPHMRAFHLAWISFFIAFFSWFAITPLLSEVQTSLRLSTREIWVSSIFGVAGSAVTRILMGPICDKYGARLAMSGTLFISAIPVMLTGLVNTGTGLCILRLFIGVAGSAFVTCQSWTSSMFTREVSGTANSLVAGWGNLGGGVTQIVMGSVLFPLFELIFGNKETAWRTVCIIPGIVTLVTSYAIFQHSDDSPKGNFRKRSSKGLRANVSGKASLKTAAANINTWILALQYASCFGVEITMINAVALYFKEEFAQSTVSAAALASIFGWMNLFARGFGGFVSDMSNAKRGMRGRLIWQTLALSLQGIMLIIFSKSLTLGGAVINMIVLSIFVQSTEGSTYGIVPYVNPCVTGSIAGIVGAGGNIGGVCFGLLFTHFDYRQSFIIMGYVNVCSILFIAFINIKGHPTLFCGKEISEVLTQRLQHNEQQRNVANVSANYENASIVRSNSDQKPDSFGSASLLDDVVGGRVDTNSSCSSVNNVELSPTNTAPPPSDLSKEATNLQCTEL</sequence>
<feature type="transmembrane region" description="Helical" evidence="8">
    <location>
        <begin position="731"/>
        <end position="755"/>
    </location>
</feature>
<feature type="transmembrane region" description="Helical" evidence="8">
    <location>
        <begin position="422"/>
        <end position="442"/>
    </location>
</feature>
<dbReference type="InterPro" id="IPR044772">
    <property type="entry name" value="NO3_transporter"/>
</dbReference>
<feature type="region of interest" description="Disordered" evidence="7">
    <location>
        <begin position="290"/>
        <end position="367"/>
    </location>
</feature>
<feature type="compositionally biased region" description="Polar residues" evidence="7">
    <location>
        <begin position="42"/>
        <end position="63"/>
    </location>
</feature>
<feature type="compositionally biased region" description="Acidic residues" evidence="7">
    <location>
        <begin position="205"/>
        <end position="216"/>
    </location>
</feature>
<comment type="similarity">
    <text evidence="2">Belongs to the major facilitator superfamily. Nitrate/nitrite porter (TC 2.A.1.8) family.</text>
</comment>
<name>A0A7S2XS13_9STRA</name>
<evidence type="ECO:0000256" key="7">
    <source>
        <dbReference type="SAM" id="MobiDB-lite"/>
    </source>
</evidence>
<feature type="compositionally biased region" description="Low complexity" evidence="7">
    <location>
        <begin position="321"/>
        <end position="343"/>
    </location>
</feature>
<dbReference type="PANTHER" id="PTHR23515">
    <property type="entry name" value="HIGH-AFFINITY NITRATE TRANSPORTER 2.3"/>
    <property type="match status" value="1"/>
</dbReference>
<dbReference type="GO" id="GO:0015112">
    <property type="term" value="F:nitrate transmembrane transporter activity"/>
    <property type="evidence" value="ECO:0007669"/>
    <property type="project" value="InterPro"/>
</dbReference>
<feature type="region of interest" description="Disordered" evidence="7">
    <location>
        <begin position="1"/>
        <end position="246"/>
    </location>
</feature>
<feature type="transmembrane region" description="Helical" evidence="8">
    <location>
        <begin position="580"/>
        <end position="599"/>
    </location>
</feature>